<dbReference type="OrthoDB" id="2307332at2759"/>
<dbReference type="SMART" id="SM00398">
    <property type="entry name" value="HMG"/>
    <property type="match status" value="1"/>
</dbReference>
<evidence type="ECO:0000256" key="3">
    <source>
        <dbReference type="PROSITE-ProRule" id="PRU00267"/>
    </source>
</evidence>
<comment type="caution">
    <text evidence="6">The sequence shown here is derived from an EMBL/GenBank/DDBJ whole genome shotgun (WGS) entry which is preliminary data.</text>
</comment>
<sequence length="453" mass="51212">MERKGPATQGTTDFGLSGHPATITLHGHPYSNQVLLPSSYTQRRTVSDAHYNMMANSQYMAESPYNFSSMEDALHAQPAARSLKIAGSEQEAYRPTKARKTVRKTRISKRGEHTKFLSRALSEISTVPQTVVLKNAELFATRATEVRLDEADKAGKIKRPLNAFMLYRKFYQDVAKTCCTKNNHQQVSTVCGDSWKNCESSQLVREFTRLAAEERKRHVEAFPSYKYDPLHSKKRDDKDSMLSLPLDKVDFEHSGDRALAEDNKLKREKKDLSEHHESLQLGNEMYPPAFDDQQVFMARPFPPQAYWTPALQVQPAPYYTGNYVDHDQFQELHIWSSEDSLHGGNTQPLITGLQGAPMEHGLSVQKICVDPKLFYCPPSSKYDLPNSSSNTAQEQWNQGGPSEASHTDPMIPGVDVRGSYDAYLKGTDSDWKVEHLEEPSQFDDWMSQVEGGI</sequence>
<evidence type="ECO:0000259" key="5">
    <source>
        <dbReference type="PROSITE" id="PS50118"/>
    </source>
</evidence>
<gene>
    <name evidence="6" type="ORF">TASIC1_0009051400</name>
</gene>
<feature type="region of interest" description="Disordered" evidence="4">
    <location>
        <begin position="1"/>
        <end position="20"/>
    </location>
</feature>
<dbReference type="InterPro" id="IPR036910">
    <property type="entry name" value="HMG_box_dom_sf"/>
</dbReference>
<feature type="compositionally biased region" description="Polar residues" evidence="4">
    <location>
        <begin position="385"/>
        <end position="400"/>
    </location>
</feature>
<organism evidence="6 7">
    <name type="scientific">Trichoderma asperellum</name>
    <name type="common">Filamentous fungus</name>
    <dbReference type="NCBI Taxonomy" id="101201"/>
    <lineage>
        <taxon>Eukaryota</taxon>
        <taxon>Fungi</taxon>
        <taxon>Dikarya</taxon>
        <taxon>Ascomycota</taxon>
        <taxon>Pezizomycotina</taxon>
        <taxon>Sordariomycetes</taxon>
        <taxon>Hypocreomycetidae</taxon>
        <taxon>Hypocreales</taxon>
        <taxon>Hypocreaceae</taxon>
        <taxon>Trichoderma</taxon>
    </lineage>
</organism>
<dbReference type="AlphaFoldDB" id="A0A6V8QZM0"/>
<proteinExistence type="predicted"/>
<name>A0A6V8QZM0_TRIAP</name>
<dbReference type="Proteomes" id="UP000517252">
    <property type="component" value="Unassembled WGS sequence"/>
</dbReference>
<protein>
    <submittedName>
        <fullName evidence="6">Transcription factor ste11</fullName>
    </submittedName>
</protein>
<dbReference type="InterPro" id="IPR051356">
    <property type="entry name" value="SOX/SOX-like_TF"/>
</dbReference>
<evidence type="ECO:0000256" key="4">
    <source>
        <dbReference type="SAM" id="MobiDB-lite"/>
    </source>
</evidence>
<dbReference type="CDD" id="cd01389">
    <property type="entry name" value="HMG-box_ROX1-like"/>
    <property type="match status" value="1"/>
</dbReference>
<dbReference type="Gene3D" id="1.10.30.10">
    <property type="entry name" value="High mobility group box domain"/>
    <property type="match status" value="1"/>
</dbReference>
<evidence type="ECO:0000256" key="2">
    <source>
        <dbReference type="ARBA" id="ARBA00023242"/>
    </source>
</evidence>
<evidence type="ECO:0000313" key="6">
    <source>
        <dbReference type="EMBL" id="GFP58177.1"/>
    </source>
</evidence>
<evidence type="ECO:0000313" key="7">
    <source>
        <dbReference type="Proteomes" id="UP000517252"/>
    </source>
</evidence>
<evidence type="ECO:0000256" key="1">
    <source>
        <dbReference type="ARBA" id="ARBA00023125"/>
    </source>
</evidence>
<dbReference type="InterPro" id="IPR009071">
    <property type="entry name" value="HMG_box_dom"/>
</dbReference>
<accession>A0A6V8QZM0</accession>
<dbReference type="SUPFAM" id="SSF47095">
    <property type="entry name" value="HMG-box"/>
    <property type="match status" value="1"/>
</dbReference>
<keyword evidence="1 3" id="KW-0238">DNA-binding</keyword>
<dbReference type="EMBL" id="BLZH01000009">
    <property type="protein sequence ID" value="GFP58177.1"/>
    <property type="molecule type" value="Genomic_DNA"/>
</dbReference>
<feature type="DNA-binding region" description="HMG box" evidence="3">
    <location>
        <begin position="157"/>
        <end position="226"/>
    </location>
</feature>
<dbReference type="Pfam" id="PF00505">
    <property type="entry name" value="HMG_box"/>
    <property type="match status" value="1"/>
</dbReference>
<dbReference type="GO" id="GO:0005634">
    <property type="term" value="C:nucleus"/>
    <property type="evidence" value="ECO:0007669"/>
    <property type="project" value="UniProtKB-UniRule"/>
</dbReference>
<keyword evidence="2 3" id="KW-0539">Nucleus</keyword>
<feature type="domain" description="HMG box" evidence="5">
    <location>
        <begin position="157"/>
        <end position="226"/>
    </location>
</feature>
<dbReference type="PANTHER" id="PTHR45789:SF2">
    <property type="entry name" value="FI18025P1"/>
    <property type="match status" value="1"/>
</dbReference>
<reference evidence="6 7" key="1">
    <citation type="submission" date="2020-07" db="EMBL/GenBank/DDBJ databases">
        <title>Trichoderma asperellum IC-1 whole genome shotgun sequence.</title>
        <authorList>
            <person name="Kanamasa S."/>
            <person name="Takahashi H."/>
        </authorList>
    </citation>
    <scope>NUCLEOTIDE SEQUENCE [LARGE SCALE GENOMIC DNA]</scope>
    <source>
        <strain evidence="6 7">IC-1</strain>
    </source>
</reference>
<dbReference type="PROSITE" id="PS50118">
    <property type="entry name" value="HMG_BOX_2"/>
    <property type="match status" value="1"/>
</dbReference>
<dbReference type="GO" id="GO:0000981">
    <property type="term" value="F:DNA-binding transcription factor activity, RNA polymerase II-specific"/>
    <property type="evidence" value="ECO:0007669"/>
    <property type="project" value="TreeGrafter"/>
</dbReference>
<feature type="region of interest" description="Disordered" evidence="4">
    <location>
        <begin position="384"/>
        <end position="410"/>
    </location>
</feature>
<dbReference type="PANTHER" id="PTHR45789">
    <property type="entry name" value="FI18025P1"/>
    <property type="match status" value="1"/>
</dbReference>
<dbReference type="GO" id="GO:0000978">
    <property type="term" value="F:RNA polymerase II cis-regulatory region sequence-specific DNA binding"/>
    <property type="evidence" value="ECO:0007669"/>
    <property type="project" value="TreeGrafter"/>
</dbReference>